<reference evidence="6 7" key="1">
    <citation type="submission" date="2018-09" db="EMBL/GenBank/DDBJ databases">
        <title>Metagenome Assembled Genomes from an Advanced Water Purification Facility.</title>
        <authorList>
            <person name="Stamps B.W."/>
            <person name="Spear J.R."/>
        </authorList>
    </citation>
    <scope>NUCLEOTIDE SEQUENCE [LARGE SCALE GENOMIC DNA]</scope>
    <source>
        <strain evidence="6">Bin_52_1</strain>
    </source>
</reference>
<dbReference type="InterPro" id="IPR000847">
    <property type="entry name" value="LysR_HTH_N"/>
</dbReference>
<keyword evidence="2" id="KW-0805">Transcription regulation</keyword>
<comment type="caution">
    <text evidence="6">The sequence shown here is derived from an EMBL/GenBank/DDBJ whole genome shotgun (WGS) entry which is preliminary data.</text>
</comment>
<feature type="domain" description="HTH lysR-type" evidence="5">
    <location>
        <begin position="1"/>
        <end position="58"/>
    </location>
</feature>
<dbReference type="EMBL" id="SSFO01000060">
    <property type="protein sequence ID" value="TXI34672.1"/>
    <property type="molecule type" value="Genomic_DNA"/>
</dbReference>
<dbReference type="PRINTS" id="PR00039">
    <property type="entry name" value="HTHLYSR"/>
</dbReference>
<name>A0A5C7WD40_AQUAC</name>
<comment type="similarity">
    <text evidence="1">Belongs to the LysR transcriptional regulatory family.</text>
</comment>
<evidence type="ECO:0000256" key="1">
    <source>
        <dbReference type="ARBA" id="ARBA00009437"/>
    </source>
</evidence>
<dbReference type="GO" id="GO:0000976">
    <property type="term" value="F:transcription cis-regulatory region binding"/>
    <property type="evidence" value="ECO:0007669"/>
    <property type="project" value="TreeGrafter"/>
</dbReference>
<accession>A0A5C7WD40</accession>
<evidence type="ECO:0000256" key="4">
    <source>
        <dbReference type="ARBA" id="ARBA00023163"/>
    </source>
</evidence>
<dbReference type="Proteomes" id="UP000321110">
    <property type="component" value="Unassembled WGS sequence"/>
</dbReference>
<evidence type="ECO:0000259" key="5">
    <source>
        <dbReference type="PROSITE" id="PS50931"/>
    </source>
</evidence>
<keyword evidence="4" id="KW-0804">Transcription</keyword>
<dbReference type="InterPro" id="IPR005119">
    <property type="entry name" value="LysR_subst-bd"/>
</dbReference>
<dbReference type="Pfam" id="PF00126">
    <property type="entry name" value="HTH_1"/>
    <property type="match status" value="1"/>
</dbReference>
<dbReference type="InterPro" id="IPR036388">
    <property type="entry name" value="WH-like_DNA-bd_sf"/>
</dbReference>
<evidence type="ECO:0000313" key="7">
    <source>
        <dbReference type="Proteomes" id="UP000321110"/>
    </source>
</evidence>
<dbReference type="PANTHER" id="PTHR30126:SF39">
    <property type="entry name" value="HTH-TYPE TRANSCRIPTIONAL REGULATOR CYSL"/>
    <property type="match status" value="1"/>
</dbReference>
<dbReference type="GO" id="GO:0003700">
    <property type="term" value="F:DNA-binding transcription factor activity"/>
    <property type="evidence" value="ECO:0007669"/>
    <property type="project" value="InterPro"/>
</dbReference>
<dbReference type="SUPFAM" id="SSF53850">
    <property type="entry name" value="Periplasmic binding protein-like II"/>
    <property type="match status" value="1"/>
</dbReference>
<gene>
    <name evidence="6" type="ORF">E6Q69_03375</name>
</gene>
<evidence type="ECO:0000256" key="3">
    <source>
        <dbReference type="ARBA" id="ARBA00023125"/>
    </source>
</evidence>
<dbReference type="InterPro" id="IPR036390">
    <property type="entry name" value="WH_DNA-bd_sf"/>
</dbReference>
<dbReference type="Gene3D" id="1.10.10.10">
    <property type="entry name" value="Winged helix-like DNA-binding domain superfamily/Winged helix DNA-binding domain"/>
    <property type="match status" value="1"/>
</dbReference>
<protein>
    <submittedName>
        <fullName evidence="6">LysR family transcriptional regulator</fullName>
    </submittedName>
</protein>
<dbReference type="FunFam" id="1.10.10.10:FF:000001">
    <property type="entry name" value="LysR family transcriptional regulator"/>
    <property type="match status" value="1"/>
</dbReference>
<dbReference type="AlphaFoldDB" id="A0A5C7WD40"/>
<dbReference type="PROSITE" id="PS50931">
    <property type="entry name" value="HTH_LYSR"/>
    <property type="match status" value="1"/>
</dbReference>
<proteinExistence type="inferred from homology"/>
<sequence>MNLHHLKVFLAVAQAGSVSRGAETLHISQPAVTREIRDLEASLGLALFDRHPRGVTPTEGGQRLLQFAERIFALEQAAERDLRDLAGLGHGELILGASATLGAYWLPLLLNRFREQHPGVFVSLQMSNTQEVLQQLDDALISLGFVEGPFPAEDYAHHLLARDQLLPVVGPAHPLAGRQGLCMAELQAHELYLREAGSGARASIEQAYRKHGLDARAAMIGGGTEPLKRLIAGGRGIAWLSQLVVEEELADGRLVQLDVRDLQIERDLHVLWRLGSRLNPAPAAFLQMIDSNIKTF</sequence>
<dbReference type="Pfam" id="PF03466">
    <property type="entry name" value="LysR_substrate"/>
    <property type="match status" value="1"/>
</dbReference>
<evidence type="ECO:0000256" key="2">
    <source>
        <dbReference type="ARBA" id="ARBA00023015"/>
    </source>
</evidence>
<dbReference type="Gene3D" id="3.40.190.10">
    <property type="entry name" value="Periplasmic binding protein-like II"/>
    <property type="match status" value="2"/>
</dbReference>
<dbReference type="PANTHER" id="PTHR30126">
    <property type="entry name" value="HTH-TYPE TRANSCRIPTIONAL REGULATOR"/>
    <property type="match status" value="1"/>
</dbReference>
<organism evidence="6 7">
    <name type="scientific">Aquipseudomonas alcaligenes</name>
    <name type="common">Pseudomonas alcaligenes</name>
    <dbReference type="NCBI Taxonomy" id="43263"/>
    <lineage>
        <taxon>Bacteria</taxon>
        <taxon>Pseudomonadati</taxon>
        <taxon>Pseudomonadota</taxon>
        <taxon>Gammaproteobacteria</taxon>
        <taxon>Pseudomonadales</taxon>
        <taxon>Pseudomonadaceae</taxon>
        <taxon>Aquipseudomonas</taxon>
    </lineage>
</organism>
<evidence type="ECO:0000313" key="6">
    <source>
        <dbReference type="EMBL" id="TXI34672.1"/>
    </source>
</evidence>
<dbReference type="SUPFAM" id="SSF46785">
    <property type="entry name" value="Winged helix' DNA-binding domain"/>
    <property type="match status" value="1"/>
</dbReference>
<keyword evidence="3" id="KW-0238">DNA-binding</keyword>